<dbReference type="Pfam" id="PF24850">
    <property type="entry name" value="CC_BshC"/>
    <property type="match status" value="1"/>
</dbReference>
<dbReference type="EC" id="6.-.-.-" evidence="2"/>
<dbReference type="PIRSF" id="PIRSF012535">
    <property type="entry name" value="UCP012535"/>
    <property type="match status" value="1"/>
</dbReference>
<dbReference type="InterPro" id="IPR055399">
    <property type="entry name" value="CC_BshC"/>
</dbReference>
<dbReference type="InterPro" id="IPR055398">
    <property type="entry name" value="Rossmann-like_BshC"/>
</dbReference>
<dbReference type="EMBL" id="JBHSPH010000007">
    <property type="protein sequence ID" value="MFC5863906.1"/>
    <property type="molecule type" value="Genomic_DNA"/>
</dbReference>
<dbReference type="Proteomes" id="UP001596091">
    <property type="component" value="Unassembled WGS sequence"/>
</dbReference>
<keyword evidence="1 2" id="KW-0436">Ligase</keyword>
<keyword evidence="6" id="KW-1185">Reference proteome</keyword>
<evidence type="ECO:0000256" key="1">
    <source>
        <dbReference type="ARBA" id="ARBA00022598"/>
    </source>
</evidence>
<evidence type="ECO:0000259" key="3">
    <source>
        <dbReference type="Pfam" id="PF10079"/>
    </source>
</evidence>
<dbReference type="InterPro" id="IPR011199">
    <property type="entry name" value="Bacillithiol_biosynth_BshC"/>
</dbReference>
<sequence>MNAECFPVTVVPGHSRLYLDYCAGEGSTRRWYPAGARDRSWYHSARRQDAEARNTLADILEKQNSAPELKASLEKLRQGAGAVVTGQQVGLFGGPLFTPFKAATAIALADAASQVGQVHVPVFWLASEDHDFAEVNHVTFPARRELKTLTYASAPETAVRVGGVVLDESVAPLLDAAWELLGYSDAMEWLSAAYRPGNTLAGAFAEFYSKVFASRGLLVLDAAGREVHALGAPVLRAAIERADELHAALEERNRELVAAGYHAQVAVAERGSLLFLIDAETGARNALRRSASSATEPGGLWQAGREKYSTEELLGILTSEPERISPSALLRPLFQDQILPTSAYIGGPAEIAYFAQSQVLYERILGRVTPVLPRLSATLVEPAIDQLLAQHELTIETVFGSTEQELAQRLAARAMPVEGKKLLSVAGNALDAELTKLTEYMAAMDEGLGSSAETSARKMRYQMNRLRRMAANFELQKEESLARHAQAITQALYPHRGLQERLIGAAYFLARYGEPLIDKVIEEAAGGCPGHKLIHL</sequence>
<feature type="domain" description="Bacillithiol biosynthesis BshC N-terminal Rossmann-like" evidence="3">
    <location>
        <begin position="4"/>
        <end position="375"/>
    </location>
</feature>
<evidence type="ECO:0000313" key="6">
    <source>
        <dbReference type="Proteomes" id="UP001596091"/>
    </source>
</evidence>
<protein>
    <recommendedName>
        <fullName evidence="2">Putative cysteine ligase BshC</fullName>
        <ecNumber evidence="2">6.-.-.-</ecNumber>
    </recommendedName>
</protein>
<dbReference type="RefSeq" id="WP_263342256.1">
    <property type="nucleotide sequence ID" value="NZ_JAGSYH010000010.1"/>
</dbReference>
<evidence type="ECO:0000313" key="5">
    <source>
        <dbReference type="EMBL" id="MFC5863906.1"/>
    </source>
</evidence>
<proteinExistence type="inferred from homology"/>
<dbReference type="NCBIfam" id="TIGR03998">
    <property type="entry name" value="thiol_BshC"/>
    <property type="match status" value="1"/>
</dbReference>
<dbReference type="HAMAP" id="MF_01867">
    <property type="entry name" value="BshC"/>
    <property type="match status" value="1"/>
</dbReference>
<feature type="domain" description="Bacillithiol biosynthesis BshC C-terminal coiled-coil" evidence="4">
    <location>
        <begin position="377"/>
        <end position="535"/>
    </location>
</feature>
<comment type="similarity">
    <text evidence="2">Belongs to the BshC family.</text>
</comment>
<comment type="caution">
    <text evidence="5">The sequence shown here is derived from an EMBL/GenBank/DDBJ whole genome shotgun (WGS) entry which is preliminary data.</text>
</comment>
<gene>
    <name evidence="2 5" type="primary">bshC</name>
    <name evidence="5" type="ORF">ACFPT7_16475</name>
</gene>
<reference evidence="6" key="1">
    <citation type="journal article" date="2019" name="Int. J. Syst. Evol. Microbiol.">
        <title>The Global Catalogue of Microorganisms (GCM) 10K type strain sequencing project: providing services to taxonomists for standard genome sequencing and annotation.</title>
        <authorList>
            <consortium name="The Broad Institute Genomics Platform"/>
            <consortium name="The Broad Institute Genome Sequencing Center for Infectious Disease"/>
            <person name="Wu L."/>
            <person name="Ma J."/>
        </authorList>
    </citation>
    <scope>NUCLEOTIDE SEQUENCE [LARGE SCALE GENOMIC DNA]</scope>
    <source>
        <strain evidence="6">JCM 4087</strain>
    </source>
</reference>
<name>A0ABW1EHZ6_9BACT</name>
<evidence type="ECO:0000256" key="2">
    <source>
        <dbReference type="HAMAP-Rule" id="MF_01867"/>
    </source>
</evidence>
<accession>A0ABW1EHZ6</accession>
<dbReference type="Pfam" id="PF10079">
    <property type="entry name" value="Rossmann-like_BshC"/>
    <property type="match status" value="1"/>
</dbReference>
<evidence type="ECO:0000259" key="4">
    <source>
        <dbReference type="Pfam" id="PF24850"/>
    </source>
</evidence>
<organism evidence="5 6">
    <name type="scientific">Acidicapsa dinghuensis</name>
    <dbReference type="NCBI Taxonomy" id="2218256"/>
    <lineage>
        <taxon>Bacteria</taxon>
        <taxon>Pseudomonadati</taxon>
        <taxon>Acidobacteriota</taxon>
        <taxon>Terriglobia</taxon>
        <taxon>Terriglobales</taxon>
        <taxon>Acidobacteriaceae</taxon>
        <taxon>Acidicapsa</taxon>
    </lineage>
</organism>